<dbReference type="OrthoDB" id="10261999at2759"/>
<evidence type="ECO:0000259" key="10">
    <source>
        <dbReference type="SMART" id="SM00683"/>
    </source>
</evidence>
<dbReference type="Pfam" id="PF07289">
    <property type="entry name" value="BBL5"/>
    <property type="match status" value="1"/>
</dbReference>
<evidence type="ECO:0000256" key="9">
    <source>
        <dbReference type="ARBA" id="ARBA00023273"/>
    </source>
</evidence>
<dbReference type="GO" id="GO:0032266">
    <property type="term" value="F:phosphatidylinositol-3-phosphate binding"/>
    <property type="evidence" value="ECO:0007669"/>
    <property type="project" value="TreeGrafter"/>
</dbReference>
<organism evidence="11 12">
    <name type="scientific">Cimex lectularius</name>
    <name type="common">Bed bug</name>
    <name type="synonym">Acanthia lectularia</name>
    <dbReference type="NCBI Taxonomy" id="79782"/>
    <lineage>
        <taxon>Eukaryota</taxon>
        <taxon>Metazoa</taxon>
        <taxon>Ecdysozoa</taxon>
        <taxon>Arthropoda</taxon>
        <taxon>Hexapoda</taxon>
        <taxon>Insecta</taxon>
        <taxon>Pterygota</taxon>
        <taxon>Neoptera</taxon>
        <taxon>Paraneoptera</taxon>
        <taxon>Hemiptera</taxon>
        <taxon>Heteroptera</taxon>
        <taxon>Panheteroptera</taxon>
        <taxon>Cimicomorpha</taxon>
        <taxon>Cimicidae</taxon>
        <taxon>Cimex</taxon>
    </lineage>
</organism>
<keyword evidence="6" id="KW-0969">Cilium</keyword>
<comment type="similarity">
    <text evidence="3">Belongs to the BBS5 family.</text>
</comment>
<evidence type="ECO:0000313" key="12">
    <source>
        <dbReference type="Proteomes" id="UP000494040"/>
    </source>
</evidence>
<dbReference type="GO" id="GO:0060170">
    <property type="term" value="C:ciliary membrane"/>
    <property type="evidence" value="ECO:0007669"/>
    <property type="project" value="UniProtKB-SubCell"/>
</dbReference>
<accession>A0A8I6RY12</accession>
<keyword evidence="9" id="KW-0966">Cell projection</keyword>
<sequence length="421" mass="47550">MAGKSASRRCSRSNLMRHILTILYFPFVARLHNKHKKSIMNSMVCRHDDRANKFVFILLLLRMAVLIGSNKNKLKKDGNELWEDREVRFDVPITQSKMRSGEKIIDKLDFVEDTKGNNGDKGRLIVTNLRIMWHSLSILRISLSIGLNCIVSASTKVVNSKLRGTTEALHLLTKFNNSRFEFIFTNLVSGNTRHFTSVMGVHKAYLSARPYRELKLRGAVVRNKQLSILPLEQIYNVIDGVWNLSSDQGNLGSFYITNIRLVWFAEMNENFNISLPYIQIASIKIRDSRFGPALVVESRPGSGAYVLGFRIDPQSKLHEISNELISMYKIHSANPEFGVQYSISEQAVLSESEPIKAEEVEEVETEDHAGILSAYYAEGQEGEDGPPVYSPELGLAIETIREGHTLASLWQVVPPPINTKS</sequence>
<evidence type="ECO:0000256" key="6">
    <source>
        <dbReference type="ARBA" id="ARBA00023069"/>
    </source>
</evidence>
<comment type="subcellular location">
    <subcellularLocation>
        <location evidence="1">Cell projection</location>
        <location evidence="1">Cilium membrane</location>
    </subcellularLocation>
    <subcellularLocation>
        <location evidence="2">Cytoplasm</location>
        <location evidence="2">Cytoskeleton</location>
        <location evidence="2">Microtubule organizing center</location>
        <location evidence="2">Centrosome</location>
        <location evidence="2">Centriolar satellite</location>
    </subcellularLocation>
</comment>
<feature type="domain" description="BBSome complex member BBS5 PH" evidence="10">
    <location>
        <begin position="102"/>
        <end position="156"/>
    </location>
</feature>
<keyword evidence="4" id="KW-1003">Cell membrane</keyword>
<dbReference type="InterPro" id="IPR006606">
    <property type="entry name" value="BBL5"/>
</dbReference>
<evidence type="ECO:0000256" key="1">
    <source>
        <dbReference type="ARBA" id="ARBA00004309"/>
    </source>
</evidence>
<reference evidence="11" key="1">
    <citation type="submission" date="2022-01" db="UniProtKB">
        <authorList>
            <consortium name="EnsemblMetazoa"/>
        </authorList>
    </citation>
    <scope>IDENTIFICATION</scope>
</reference>
<evidence type="ECO:0000313" key="11">
    <source>
        <dbReference type="EnsemblMetazoa" id="XP_014254587.1"/>
    </source>
</evidence>
<keyword evidence="7" id="KW-0472">Membrane</keyword>
<dbReference type="GO" id="GO:0036064">
    <property type="term" value="C:ciliary basal body"/>
    <property type="evidence" value="ECO:0007669"/>
    <property type="project" value="TreeGrafter"/>
</dbReference>
<dbReference type="SMART" id="SM00683">
    <property type="entry name" value="DM16"/>
    <property type="match status" value="2"/>
</dbReference>
<dbReference type="CTD" id="129880"/>
<dbReference type="Proteomes" id="UP000494040">
    <property type="component" value="Unassembled WGS sequence"/>
</dbReference>
<dbReference type="InterPro" id="IPR030804">
    <property type="entry name" value="BBS5/fem-3"/>
</dbReference>
<dbReference type="EnsemblMetazoa" id="XM_014399101.2">
    <property type="protein sequence ID" value="XP_014254587.1"/>
    <property type="gene ID" value="LOC106669561"/>
</dbReference>
<keyword evidence="12" id="KW-1185">Reference proteome</keyword>
<dbReference type="RefSeq" id="XP_014254587.1">
    <property type="nucleotide sequence ID" value="XM_014399101.2"/>
</dbReference>
<evidence type="ECO:0000256" key="7">
    <source>
        <dbReference type="ARBA" id="ARBA00023136"/>
    </source>
</evidence>
<dbReference type="GO" id="GO:0034464">
    <property type="term" value="C:BBSome"/>
    <property type="evidence" value="ECO:0007669"/>
    <property type="project" value="InterPro"/>
</dbReference>
<keyword evidence="5" id="KW-0963">Cytoplasm</keyword>
<evidence type="ECO:0000256" key="8">
    <source>
        <dbReference type="ARBA" id="ARBA00023212"/>
    </source>
</evidence>
<evidence type="ECO:0000256" key="5">
    <source>
        <dbReference type="ARBA" id="ARBA00022490"/>
    </source>
</evidence>
<name>A0A8I6RY12_CIMLE</name>
<dbReference type="InterPro" id="IPR014003">
    <property type="entry name" value="BBS5_PH"/>
</dbReference>
<evidence type="ECO:0000256" key="4">
    <source>
        <dbReference type="ARBA" id="ARBA00022475"/>
    </source>
</evidence>
<protein>
    <recommendedName>
        <fullName evidence="10">BBSome complex member BBS5 PH domain-containing protein</fullName>
    </recommendedName>
</protein>
<dbReference type="GO" id="GO:0034451">
    <property type="term" value="C:centriolar satellite"/>
    <property type="evidence" value="ECO:0007669"/>
    <property type="project" value="UniProtKB-SubCell"/>
</dbReference>
<dbReference type="GO" id="GO:0060271">
    <property type="term" value="P:cilium assembly"/>
    <property type="evidence" value="ECO:0007669"/>
    <property type="project" value="TreeGrafter"/>
</dbReference>
<keyword evidence="8" id="KW-0206">Cytoskeleton</keyword>
<dbReference type="KEGG" id="clec:106669561"/>
<dbReference type="OMA" id="PNFGIQY"/>
<dbReference type="PANTHER" id="PTHR21351:SF0">
    <property type="entry name" value="BARDET-BIEDL SYNDROME 5 PROTEIN"/>
    <property type="match status" value="1"/>
</dbReference>
<dbReference type="PIRSF" id="PIRSF010072">
    <property type="entry name" value="DUF1448"/>
    <property type="match status" value="1"/>
</dbReference>
<evidence type="ECO:0000256" key="2">
    <source>
        <dbReference type="ARBA" id="ARBA00004607"/>
    </source>
</evidence>
<dbReference type="GeneID" id="106669561"/>
<proteinExistence type="inferred from homology"/>
<dbReference type="AlphaFoldDB" id="A0A8I6RY12"/>
<feature type="domain" description="BBSome complex member BBS5 PH" evidence="10">
    <location>
        <begin position="232"/>
        <end position="286"/>
    </location>
</feature>
<dbReference type="PANTHER" id="PTHR21351">
    <property type="entry name" value="BARDET-BIEDL SYNDROME PROTEIN 5"/>
    <property type="match status" value="1"/>
</dbReference>
<evidence type="ECO:0000256" key="3">
    <source>
        <dbReference type="ARBA" id="ARBA00005822"/>
    </source>
</evidence>